<dbReference type="FunFam" id="3.20.20.450:FF:000001">
    <property type="entry name" value="Cyclic di-GMP phosphodiesterase yahA"/>
    <property type="match status" value="1"/>
</dbReference>
<dbReference type="InterPro" id="IPR052155">
    <property type="entry name" value="Biofilm_reg_signaling"/>
</dbReference>
<dbReference type="PROSITE" id="PS50112">
    <property type="entry name" value="PAS"/>
    <property type="match status" value="1"/>
</dbReference>
<dbReference type="GO" id="GO:0071732">
    <property type="term" value="P:cellular response to nitric oxide"/>
    <property type="evidence" value="ECO:0007669"/>
    <property type="project" value="UniProtKB-ARBA"/>
</dbReference>
<sequence length="859" mass="93245">MSAQATRREVDGGPVEHVAADMRGDRRVAQGRALVSTARRPPEIETLHLAWRAAIVPPNVIPPYEELALGGLGRLADSAALIRVTAPGQLDILMAGPTIEAWIDQPSRRGAINPRSSGLLRAMHDAVMRAQKKSYPAETVAHAVVDGLVRSYDLLALPVSNRWGPPLCQVYMKQREQRYSLVDAIFSATDEGVVALAVIRDETQAACDFEIVALNDGAARLLKRGGVDLRGRRLSELLAEGGRNGALARFCGVVENGGSARFEIDAFLDAGADTHLSVNASAMGDLVAVTLTDISDIRARETSFRLLFDGSPTPTALCDPETFRFLAVNDAAAALWGFSREDLLTMTAFDVTPEEDWDDVRAFASRDPAGAVAQRIGRHMRSDRSQLDVIVHSRAIIFRDRHAHLVTIIDVTEKQRAEVRLAHMAHHDALTDLPNRALFRQRLDEELARLDPEQGQLALFYLDLDQFKAINDTLGHPVGDALLRAVADRLRICLRATDIVARFGGDEFGILRTGLAGPDEASSFASYVVNAVSRPFVIEGHSLEIGTSIGIAMAPGDGLSSDLLLKNADMALYRAKDGGRRAFHFFEPGMDARVRARRLLEIDLRRAMAAGEFELYYQPLVSLKSGAITGFEALLRWHHPSRGLVPPAEFIPLSEEIGLIVPLGEWVLRQACAEAARWPANLKVAVNLSSVQFKTGNVTHAVLSALANSGLPASRLELEITESILLAESEANLATLYRLRGLGVSVSMDDFGTGYSSLSYLRAFPFDKIKIDRSFVSELSDGGDCMAIVRAVAGLGSSLGIATTAEGVETGEQLAWLRNEGCTEMQGYYFSPPVPASKIAPMLKANEGARSSCEGLVRH</sequence>
<dbReference type="PROSITE" id="PS50887">
    <property type="entry name" value="GGDEF"/>
    <property type="match status" value="1"/>
</dbReference>
<feature type="domain" description="EAL" evidence="3">
    <location>
        <begin position="597"/>
        <end position="847"/>
    </location>
</feature>
<dbReference type="Pfam" id="PF13426">
    <property type="entry name" value="PAS_9"/>
    <property type="match status" value="1"/>
</dbReference>
<dbReference type="InterPro" id="IPR043128">
    <property type="entry name" value="Rev_trsase/Diguanyl_cyclase"/>
</dbReference>
<dbReference type="Gene3D" id="3.20.20.450">
    <property type="entry name" value="EAL domain"/>
    <property type="match status" value="1"/>
</dbReference>
<dbReference type="InterPro" id="IPR029787">
    <property type="entry name" value="Nucleotide_cyclase"/>
</dbReference>
<evidence type="ECO:0000259" key="4">
    <source>
        <dbReference type="PROSITE" id="PS50887"/>
    </source>
</evidence>
<dbReference type="InterPro" id="IPR000160">
    <property type="entry name" value="GGDEF_dom"/>
</dbReference>
<dbReference type="SMART" id="SM00267">
    <property type="entry name" value="GGDEF"/>
    <property type="match status" value="1"/>
</dbReference>
<feature type="domain" description="PAS" evidence="2">
    <location>
        <begin position="300"/>
        <end position="356"/>
    </location>
</feature>
<organism evidence="5 6">
    <name type="scientific">Methylocella tundrae</name>
    <dbReference type="NCBI Taxonomy" id="227605"/>
    <lineage>
        <taxon>Bacteria</taxon>
        <taxon>Pseudomonadati</taxon>
        <taxon>Pseudomonadota</taxon>
        <taxon>Alphaproteobacteria</taxon>
        <taxon>Hyphomicrobiales</taxon>
        <taxon>Beijerinckiaceae</taxon>
        <taxon>Methylocella</taxon>
    </lineage>
</organism>
<dbReference type="CDD" id="cd01948">
    <property type="entry name" value="EAL"/>
    <property type="match status" value="1"/>
</dbReference>
<keyword evidence="6" id="KW-1185">Reference proteome</keyword>
<evidence type="ECO:0000259" key="2">
    <source>
        <dbReference type="PROSITE" id="PS50112"/>
    </source>
</evidence>
<gene>
    <name evidence="5" type="ORF">MPC4_90029</name>
</gene>
<name>A0A8B6MC96_METTU</name>
<dbReference type="Pfam" id="PF13188">
    <property type="entry name" value="PAS_8"/>
    <property type="match status" value="1"/>
</dbReference>
<dbReference type="InterPro" id="IPR035919">
    <property type="entry name" value="EAL_sf"/>
</dbReference>
<dbReference type="Proteomes" id="UP000485880">
    <property type="component" value="Unassembled WGS sequence"/>
</dbReference>
<protein>
    <submittedName>
        <fullName evidence="5">Diguanylate cyclase/phosphodiesterase with PAS/PAC sensor(S) (Modular protein)</fullName>
    </submittedName>
</protein>
<dbReference type="PROSITE" id="PS50883">
    <property type="entry name" value="EAL"/>
    <property type="match status" value="1"/>
</dbReference>
<comment type="catalytic activity">
    <reaction evidence="1">
        <text>3',3'-c-di-GMP + H2O = 5'-phosphoguanylyl(3'-&gt;5')guanosine + H(+)</text>
        <dbReference type="Rhea" id="RHEA:24902"/>
        <dbReference type="ChEBI" id="CHEBI:15377"/>
        <dbReference type="ChEBI" id="CHEBI:15378"/>
        <dbReference type="ChEBI" id="CHEBI:58754"/>
        <dbReference type="ChEBI" id="CHEBI:58805"/>
        <dbReference type="EC" id="3.1.4.52"/>
    </reaction>
    <physiologicalReaction direction="left-to-right" evidence="1">
        <dbReference type="Rhea" id="RHEA:24903"/>
    </physiologicalReaction>
</comment>
<dbReference type="Pfam" id="PF00990">
    <property type="entry name" value="GGDEF"/>
    <property type="match status" value="1"/>
</dbReference>
<dbReference type="EMBL" id="CABFMQ020000153">
    <property type="protein sequence ID" value="VTZ52554.1"/>
    <property type="molecule type" value="Genomic_DNA"/>
</dbReference>
<dbReference type="InterPro" id="IPR001633">
    <property type="entry name" value="EAL_dom"/>
</dbReference>
<reference evidence="5 6" key="1">
    <citation type="submission" date="2019-05" db="EMBL/GenBank/DDBJ databases">
        <authorList>
            <person name="Farhan Ul Haque M."/>
        </authorList>
    </citation>
    <scope>NUCLEOTIDE SEQUENCE [LARGE SCALE GENOMIC DNA]</scope>
    <source>
        <strain evidence="5">2</strain>
    </source>
</reference>
<proteinExistence type="predicted"/>
<dbReference type="NCBIfam" id="TIGR00229">
    <property type="entry name" value="sensory_box"/>
    <property type="match status" value="1"/>
</dbReference>
<evidence type="ECO:0000256" key="1">
    <source>
        <dbReference type="ARBA" id="ARBA00051114"/>
    </source>
</evidence>
<dbReference type="NCBIfam" id="TIGR00254">
    <property type="entry name" value="GGDEF"/>
    <property type="match status" value="1"/>
</dbReference>
<evidence type="ECO:0000259" key="3">
    <source>
        <dbReference type="PROSITE" id="PS50883"/>
    </source>
</evidence>
<accession>A0A8B6MC96</accession>
<evidence type="ECO:0000313" key="5">
    <source>
        <dbReference type="EMBL" id="VTZ52554.1"/>
    </source>
</evidence>
<dbReference type="AlphaFoldDB" id="A0A8B6MC96"/>
<dbReference type="Pfam" id="PF00563">
    <property type="entry name" value="EAL"/>
    <property type="match status" value="1"/>
</dbReference>
<evidence type="ECO:0000313" key="6">
    <source>
        <dbReference type="Proteomes" id="UP000485880"/>
    </source>
</evidence>
<dbReference type="CDD" id="cd00130">
    <property type="entry name" value="PAS"/>
    <property type="match status" value="1"/>
</dbReference>
<dbReference type="FunFam" id="3.30.70.270:FF:000001">
    <property type="entry name" value="Diguanylate cyclase domain protein"/>
    <property type="match status" value="1"/>
</dbReference>
<dbReference type="PANTHER" id="PTHR44757:SF2">
    <property type="entry name" value="BIOFILM ARCHITECTURE MAINTENANCE PROTEIN MBAA"/>
    <property type="match status" value="1"/>
</dbReference>
<feature type="domain" description="GGDEF" evidence="4">
    <location>
        <begin position="455"/>
        <end position="588"/>
    </location>
</feature>
<dbReference type="SMART" id="SM00091">
    <property type="entry name" value="PAS"/>
    <property type="match status" value="2"/>
</dbReference>
<dbReference type="PANTHER" id="PTHR44757">
    <property type="entry name" value="DIGUANYLATE CYCLASE DGCP"/>
    <property type="match status" value="1"/>
</dbReference>
<dbReference type="CDD" id="cd01949">
    <property type="entry name" value="GGDEF"/>
    <property type="match status" value="1"/>
</dbReference>
<dbReference type="SUPFAM" id="SSF55785">
    <property type="entry name" value="PYP-like sensor domain (PAS domain)"/>
    <property type="match status" value="1"/>
</dbReference>
<dbReference type="InterPro" id="IPR000014">
    <property type="entry name" value="PAS"/>
</dbReference>
<dbReference type="SUPFAM" id="SSF55073">
    <property type="entry name" value="Nucleotide cyclase"/>
    <property type="match status" value="1"/>
</dbReference>
<dbReference type="RefSeq" id="WP_244629132.1">
    <property type="nucleotide sequence ID" value="NZ_CABFMQ020000153.1"/>
</dbReference>
<dbReference type="Gene3D" id="3.30.70.270">
    <property type="match status" value="1"/>
</dbReference>
<dbReference type="GO" id="GO:0071111">
    <property type="term" value="F:cyclic-guanylate-specific phosphodiesterase activity"/>
    <property type="evidence" value="ECO:0007669"/>
    <property type="project" value="UniProtKB-EC"/>
</dbReference>
<dbReference type="InterPro" id="IPR035965">
    <property type="entry name" value="PAS-like_dom_sf"/>
</dbReference>
<dbReference type="Gene3D" id="3.30.450.20">
    <property type="entry name" value="PAS domain"/>
    <property type="match status" value="2"/>
</dbReference>
<dbReference type="SMART" id="SM00052">
    <property type="entry name" value="EAL"/>
    <property type="match status" value="1"/>
</dbReference>
<comment type="caution">
    <text evidence="5">The sequence shown here is derived from an EMBL/GenBank/DDBJ whole genome shotgun (WGS) entry which is preliminary data.</text>
</comment>
<dbReference type="SUPFAM" id="SSF141868">
    <property type="entry name" value="EAL domain-like"/>
    <property type="match status" value="1"/>
</dbReference>